<dbReference type="InterPro" id="IPR013783">
    <property type="entry name" value="Ig-like_fold"/>
</dbReference>
<dbReference type="Gene3D" id="2.60.40.10">
    <property type="entry name" value="Immunoglobulins"/>
    <property type="match status" value="2"/>
</dbReference>
<dbReference type="AlphaFoldDB" id="A0A3P9LI75"/>
<reference evidence="5" key="3">
    <citation type="submission" date="2025-08" db="UniProtKB">
        <authorList>
            <consortium name="Ensembl"/>
        </authorList>
    </citation>
    <scope>IDENTIFICATION</scope>
    <source>
        <strain evidence="5">HNI</strain>
    </source>
</reference>
<accession>A0A3P9LI75</accession>
<dbReference type="Ensembl" id="ENSORLT00020029823.1">
    <property type="protein sequence ID" value="ENSORLP00020020431.1"/>
    <property type="gene ID" value="ENSORLG00020021450.1"/>
</dbReference>
<protein>
    <recommendedName>
        <fullName evidence="4">Ig-like domain-containing protein</fullName>
    </recommendedName>
</protein>
<dbReference type="InterPro" id="IPR003598">
    <property type="entry name" value="Ig_sub2"/>
</dbReference>
<organism evidence="5 6">
    <name type="scientific">Oryzias latipes</name>
    <name type="common">Japanese rice fish</name>
    <name type="synonym">Japanese killifish</name>
    <dbReference type="NCBI Taxonomy" id="8090"/>
    <lineage>
        <taxon>Eukaryota</taxon>
        <taxon>Metazoa</taxon>
        <taxon>Chordata</taxon>
        <taxon>Craniata</taxon>
        <taxon>Vertebrata</taxon>
        <taxon>Euteleostomi</taxon>
        <taxon>Actinopterygii</taxon>
        <taxon>Neopterygii</taxon>
        <taxon>Teleostei</taxon>
        <taxon>Neoteleostei</taxon>
        <taxon>Acanthomorphata</taxon>
        <taxon>Ovalentaria</taxon>
        <taxon>Atherinomorphae</taxon>
        <taxon>Beloniformes</taxon>
        <taxon>Adrianichthyidae</taxon>
        <taxon>Oryziinae</taxon>
        <taxon>Oryzias</taxon>
    </lineage>
</organism>
<dbReference type="SMART" id="SM00409">
    <property type="entry name" value="IG"/>
    <property type="match status" value="2"/>
</dbReference>
<feature type="domain" description="Ig-like" evidence="4">
    <location>
        <begin position="82"/>
        <end position="234"/>
    </location>
</feature>
<keyword evidence="3" id="KW-0472">Membrane</keyword>
<evidence type="ECO:0000256" key="3">
    <source>
        <dbReference type="SAM" id="Phobius"/>
    </source>
</evidence>
<name>A0A3P9LI75_ORYLA</name>
<evidence type="ECO:0000313" key="5">
    <source>
        <dbReference type="Ensembl" id="ENSORLP00020020431.1"/>
    </source>
</evidence>
<dbReference type="PANTHER" id="PTHR11481">
    <property type="entry name" value="IMMUNOGLOBULIN FC RECEPTOR"/>
    <property type="match status" value="1"/>
</dbReference>
<dbReference type="InterPro" id="IPR036179">
    <property type="entry name" value="Ig-like_dom_sf"/>
</dbReference>
<proteinExistence type="predicted"/>
<keyword evidence="1" id="KW-0732">Signal</keyword>
<reference evidence="5 6" key="2">
    <citation type="submission" date="2017-04" db="EMBL/GenBank/DDBJ databases">
        <title>CpG methylation of centromeres and impact of large insertions on vertebrate speciation.</title>
        <authorList>
            <person name="Ichikawa K."/>
            <person name="Yoshimura J."/>
            <person name="Morishita S."/>
        </authorList>
    </citation>
    <scope>NUCLEOTIDE SEQUENCE</scope>
    <source>
        <strain evidence="5 6">HNI</strain>
    </source>
</reference>
<dbReference type="Proteomes" id="UP000265180">
    <property type="component" value="Chromosome 18"/>
</dbReference>
<evidence type="ECO:0000256" key="1">
    <source>
        <dbReference type="ARBA" id="ARBA00022729"/>
    </source>
</evidence>
<keyword evidence="2" id="KW-1015">Disulfide bond</keyword>
<keyword evidence="3" id="KW-0812">Transmembrane</keyword>
<feature type="transmembrane region" description="Helical" evidence="3">
    <location>
        <begin position="21"/>
        <end position="43"/>
    </location>
</feature>
<evidence type="ECO:0000256" key="2">
    <source>
        <dbReference type="ARBA" id="ARBA00023157"/>
    </source>
</evidence>
<dbReference type="PROSITE" id="PS50835">
    <property type="entry name" value="IG_LIKE"/>
    <property type="match status" value="1"/>
</dbReference>
<dbReference type="SUPFAM" id="SSF48726">
    <property type="entry name" value="Immunoglobulin"/>
    <property type="match status" value="2"/>
</dbReference>
<dbReference type="InterPro" id="IPR003599">
    <property type="entry name" value="Ig_sub"/>
</dbReference>
<keyword evidence="3" id="KW-1133">Transmembrane helix</keyword>
<dbReference type="InterPro" id="IPR007110">
    <property type="entry name" value="Ig-like_dom"/>
</dbReference>
<dbReference type="SMART" id="SM00408">
    <property type="entry name" value="IGc2"/>
    <property type="match status" value="1"/>
</dbReference>
<sequence length="315" mass="35425">LRLSVGLQIRKRKKTHQQVVSQWWILTLSTVLSCPAACCFLLTQKKLVFFCGKQAGFEGGRGGGLVLFKNYRKSDTPVVCLPASLRVLPSRSQFFQYESVTLSCELHGDLSGWRIRRKTDLVNLTEDCPSSTSRNESVCFISMLYYMDSGVYWCESAEGQCSREVNITVTALDLILEAPVLPVEEGEAVTLCCRNRKSSGFSFFYKNGHLVGNSSTGNWTIERVSKSDEGFYKCSNSGREFSPDSWLNVKGERRQKISVPEGLIVTLRSFSAGKADRRVSYIDVTIIQDVKPQRMRGKQVHGVTLNNPCTFWCFT</sequence>
<evidence type="ECO:0000259" key="4">
    <source>
        <dbReference type="PROSITE" id="PS50835"/>
    </source>
</evidence>
<evidence type="ECO:0000313" key="6">
    <source>
        <dbReference type="Proteomes" id="UP000265180"/>
    </source>
</evidence>
<reference evidence="5" key="4">
    <citation type="submission" date="2025-09" db="UniProtKB">
        <authorList>
            <consortium name="Ensembl"/>
        </authorList>
    </citation>
    <scope>IDENTIFICATION</scope>
    <source>
        <strain evidence="5">HNI</strain>
    </source>
</reference>
<dbReference type="PANTHER" id="PTHR11481:SF64">
    <property type="entry name" value="FC RECEPTOR-LIKE PROTEIN 4"/>
    <property type="match status" value="1"/>
</dbReference>
<reference key="1">
    <citation type="journal article" date="2007" name="Nature">
        <title>The medaka draft genome and insights into vertebrate genome evolution.</title>
        <authorList>
            <person name="Kasahara M."/>
            <person name="Naruse K."/>
            <person name="Sasaki S."/>
            <person name="Nakatani Y."/>
            <person name="Qu W."/>
            <person name="Ahsan B."/>
            <person name="Yamada T."/>
            <person name="Nagayasu Y."/>
            <person name="Doi K."/>
            <person name="Kasai Y."/>
            <person name="Jindo T."/>
            <person name="Kobayashi D."/>
            <person name="Shimada A."/>
            <person name="Toyoda A."/>
            <person name="Kuroki Y."/>
            <person name="Fujiyama A."/>
            <person name="Sasaki T."/>
            <person name="Shimizu A."/>
            <person name="Asakawa S."/>
            <person name="Shimizu N."/>
            <person name="Hashimoto S."/>
            <person name="Yang J."/>
            <person name="Lee Y."/>
            <person name="Matsushima K."/>
            <person name="Sugano S."/>
            <person name="Sakaizumi M."/>
            <person name="Narita T."/>
            <person name="Ohishi K."/>
            <person name="Haga S."/>
            <person name="Ohta F."/>
            <person name="Nomoto H."/>
            <person name="Nogata K."/>
            <person name="Morishita T."/>
            <person name="Endo T."/>
            <person name="Shin-I T."/>
            <person name="Takeda H."/>
            <person name="Morishita S."/>
            <person name="Kohara Y."/>
        </authorList>
    </citation>
    <scope>NUCLEOTIDE SEQUENCE [LARGE SCALE GENOMIC DNA]</scope>
    <source>
        <strain>Hd-rR</strain>
    </source>
</reference>
<dbReference type="InterPro" id="IPR050488">
    <property type="entry name" value="Ig_Fc_receptor"/>
</dbReference>